<keyword evidence="7 11" id="KW-0067">ATP-binding</keyword>
<keyword evidence="6" id="KW-0547">Nucleotide-binding</keyword>
<reference evidence="11 12" key="1">
    <citation type="submission" date="2016-05" db="EMBL/GenBank/DDBJ databases">
        <title>Complete Genome and Methylome Analysis of Psychrotrophic Bacterial Isolates from Antarctic Lake Untersee.</title>
        <authorList>
            <person name="Fomenkov A."/>
            <person name="Akimov V.N."/>
            <person name="Vasilyeva L.V."/>
            <person name="Andersen D."/>
            <person name="Vincze T."/>
            <person name="Roberts R.J."/>
        </authorList>
    </citation>
    <scope>NUCLEOTIDE SEQUENCE [LARGE SCALE GENOMIC DNA]</scope>
    <source>
        <strain evidence="11 12">U14-5</strain>
    </source>
</reference>
<evidence type="ECO:0000256" key="2">
    <source>
        <dbReference type="ARBA" id="ARBA00005417"/>
    </source>
</evidence>
<evidence type="ECO:0000259" key="10">
    <source>
        <dbReference type="PROSITE" id="PS50893"/>
    </source>
</evidence>
<organism evidence="11 12">
    <name type="scientific">Bacillus safensis</name>
    <dbReference type="NCBI Taxonomy" id="561879"/>
    <lineage>
        <taxon>Bacteria</taxon>
        <taxon>Bacillati</taxon>
        <taxon>Bacillota</taxon>
        <taxon>Bacilli</taxon>
        <taxon>Bacillales</taxon>
        <taxon>Bacillaceae</taxon>
        <taxon>Bacillus</taxon>
    </lineage>
</organism>
<evidence type="ECO:0000256" key="8">
    <source>
        <dbReference type="ARBA" id="ARBA00022967"/>
    </source>
</evidence>
<evidence type="ECO:0000256" key="7">
    <source>
        <dbReference type="ARBA" id="ARBA00022840"/>
    </source>
</evidence>
<keyword evidence="9" id="KW-0472">Membrane</keyword>
<proteinExistence type="inferred from homology"/>
<dbReference type="GO" id="GO:0005886">
    <property type="term" value="C:plasma membrane"/>
    <property type="evidence" value="ECO:0007669"/>
    <property type="project" value="UniProtKB-SubCell"/>
</dbReference>
<dbReference type="EMBL" id="CP015607">
    <property type="protein sequence ID" value="APT45218.1"/>
    <property type="molecule type" value="Genomic_DNA"/>
</dbReference>
<accession>A0A1L6ZFC7</accession>
<dbReference type="Pfam" id="PF00005">
    <property type="entry name" value="ABC_tran"/>
    <property type="match status" value="1"/>
</dbReference>
<keyword evidence="8" id="KW-1278">Translocase</keyword>
<dbReference type="Gene3D" id="3.40.50.300">
    <property type="entry name" value="P-loop containing nucleotide triphosphate hydrolases"/>
    <property type="match status" value="1"/>
</dbReference>
<dbReference type="InterPro" id="IPR017871">
    <property type="entry name" value="ABC_transporter-like_CS"/>
</dbReference>
<dbReference type="AlphaFoldDB" id="A0A1L6ZFC7"/>
<keyword evidence="4" id="KW-1003">Cell membrane</keyword>
<keyword evidence="5" id="KW-0997">Cell inner membrane</keyword>
<evidence type="ECO:0000256" key="3">
    <source>
        <dbReference type="ARBA" id="ARBA00022448"/>
    </source>
</evidence>
<evidence type="ECO:0000256" key="9">
    <source>
        <dbReference type="ARBA" id="ARBA00023136"/>
    </source>
</evidence>
<evidence type="ECO:0000256" key="5">
    <source>
        <dbReference type="ARBA" id="ARBA00022519"/>
    </source>
</evidence>
<name>A0A1L6ZFC7_BACIA</name>
<keyword evidence="3" id="KW-0813">Transport</keyword>
<dbReference type="InterPro" id="IPR003439">
    <property type="entry name" value="ABC_transporter-like_ATP-bd"/>
</dbReference>
<evidence type="ECO:0000313" key="12">
    <source>
        <dbReference type="Proteomes" id="UP000185426"/>
    </source>
</evidence>
<dbReference type="PANTHER" id="PTHR43297">
    <property type="entry name" value="OLIGOPEPTIDE TRANSPORT ATP-BINDING PROTEIN APPD"/>
    <property type="match status" value="1"/>
</dbReference>
<dbReference type="PROSITE" id="PS50893">
    <property type="entry name" value="ABC_TRANSPORTER_2"/>
    <property type="match status" value="1"/>
</dbReference>
<dbReference type="PROSITE" id="PS00211">
    <property type="entry name" value="ABC_TRANSPORTER_1"/>
    <property type="match status" value="1"/>
</dbReference>
<dbReference type="CDD" id="cd03257">
    <property type="entry name" value="ABC_NikE_OppD_transporters"/>
    <property type="match status" value="1"/>
</dbReference>
<dbReference type="SUPFAM" id="SSF52540">
    <property type="entry name" value="P-loop containing nucleoside triphosphate hydrolases"/>
    <property type="match status" value="1"/>
</dbReference>
<dbReference type="InterPro" id="IPR027417">
    <property type="entry name" value="P-loop_NTPase"/>
</dbReference>
<evidence type="ECO:0000256" key="4">
    <source>
        <dbReference type="ARBA" id="ARBA00022475"/>
    </source>
</evidence>
<evidence type="ECO:0000256" key="1">
    <source>
        <dbReference type="ARBA" id="ARBA00004202"/>
    </source>
</evidence>
<gene>
    <name evidence="11" type="ORF">BSA145_04310</name>
</gene>
<dbReference type="SMART" id="SM00382">
    <property type="entry name" value="AAA"/>
    <property type="match status" value="1"/>
</dbReference>
<dbReference type="GO" id="GO:0005524">
    <property type="term" value="F:ATP binding"/>
    <property type="evidence" value="ECO:0007669"/>
    <property type="project" value="UniProtKB-KW"/>
</dbReference>
<sequence>MPLIDVKNLSVHDPQQQKNIVSNITFSLHQQRCLAVIGESGSGKSTVAKALIDLVAPSLEVEGTIIFDGKTLTNQEAHQWRGKRIGFISQDVMNAFNPIETIGHQMVETFQQHLGLRGKGGKAHAMAGLTRVHLKNPYDLMKKYPYELSGGMLQRVMIGITMMLSPDVIIADEPTASLDAFNRREVIKQLHSLKEETGVTLIVITHDLGVVQAIADELMVMHQGIMLEHGSAKEVFTSPEHPQTKHLLETRLRLSAPTEALQQQKRVEAFPC</sequence>
<dbReference type="PANTHER" id="PTHR43297:SF14">
    <property type="entry name" value="ATPASE AAA-TYPE CORE DOMAIN-CONTAINING PROTEIN"/>
    <property type="match status" value="1"/>
</dbReference>
<evidence type="ECO:0000256" key="6">
    <source>
        <dbReference type="ARBA" id="ARBA00022741"/>
    </source>
</evidence>
<dbReference type="GO" id="GO:0016887">
    <property type="term" value="F:ATP hydrolysis activity"/>
    <property type="evidence" value="ECO:0007669"/>
    <property type="project" value="InterPro"/>
</dbReference>
<dbReference type="Proteomes" id="UP000185426">
    <property type="component" value="Chromosome"/>
</dbReference>
<dbReference type="InterPro" id="IPR050388">
    <property type="entry name" value="ABC_Ni/Peptide_Import"/>
</dbReference>
<evidence type="ECO:0000313" key="11">
    <source>
        <dbReference type="EMBL" id="APT45218.1"/>
    </source>
</evidence>
<comment type="similarity">
    <text evidence="2">Belongs to the ABC transporter superfamily.</text>
</comment>
<feature type="domain" description="ABC transporter" evidence="10">
    <location>
        <begin position="4"/>
        <end position="248"/>
    </location>
</feature>
<dbReference type="RefSeq" id="WP_075621730.1">
    <property type="nucleotide sequence ID" value="NZ_CP015607.1"/>
</dbReference>
<comment type="subcellular location">
    <subcellularLocation>
        <location evidence="1">Cell membrane</location>
        <topology evidence="1">Peripheral membrane protein</topology>
    </subcellularLocation>
</comment>
<dbReference type="InterPro" id="IPR003593">
    <property type="entry name" value="AAA+_ATPase"/>
</dbReference>
<protein>
    <submittedName>
        <fullName evidence="11">ABC transporter ATP-binding protein</fullName>
    </submittedName>
</protein>